<protein>
    <recommendedName>
        <fullName evidence="8">Protein OPG079</fullName>
    </recommendedName>
</protein>
<keyword evidence="4 9" id="KW-0238">DNA-binding</keyword>
<name>Q2VWN3_CNPV</name>
<dbReference type="EMBL" id="AY631871">
    <property type="protein sequence ID" value="AAV33363.1"/>
    <property type="molecule type" value="Genomic_DNA"/>
</dbReference>
<dbReference type="InterPro" id="IPR006754">
    <property type="entry name" value="Poxvirus_I3_ssDNA-bd"/>
</dbReference>
<comment type="function">
    <text evidence="6">Plays an essential role in viral DNA replication. Binds to ssDNA with high affinity and localizes to cytoplasmic factories where nascent viral genomes accumulate. May disrupt loops, hairpins and other secondary structures present on ssDNA to reduce and eliminate pausing of viral DNA polymerase at specific sites during elongation.</text>
</comment>
<keyword evidence="3" id="KW-0226">DNA condensation</keyword>
<evidence type="ECO:0000256" key="6">
    <source>
        <dbReference type="ARBA" id="ARBA00034682"/>
    </source>
</evidence>
<dbReference type="GO" id="GO:0030261">
    <property type="term" value="P:chromosome condensation"/>
    <property type="evidence" value="ECO:0007669"/>
    <property type="project" value="UniProtKB-KW"/>
</dbReference>
<evidence type="ECO:0000256" key="4">
    <source>
        <dbReference type="ARBA" id="ARBA00023125"/>
    </source>
</evidence>
<keyword evidence="2" id="KW-0244">Early protein</keyword>
<accession>Q2VWN3</accession>
<gene>
    <name evidence="9" type="primary">CVPV115</name>
</gene>
<evidence type="ECO:0000256" key="2">
    <source>
        <dbReference type="ARBA" id="ARBA00022518"/>
    </source>
</evidence>
<evidence type="ECO:0000313" key="9">
    <source>
        <dbReference type="EMBL" id="AAV33363.1"/>
    </source>
</evidence>
<dbReference type="Pfam" id="PF04661">
    <property type="entry name" value="Pox_I3"/>
    <property type="match status" value="1"/>
</dbReference>
<evidence type="ECO:0000256" key="8">
    <source>
        <dbReference type="ARBA" id="ARBA00034817"/>
    </source>
</evidence>
<evidence type="ECO:0000256" key="3">
    <source>
        <dbReference type="ARBA" id="ARBA00023067"/>
    </source>
</evidence>
<comment type="similarity">
    <text evidence="7">Belongs to the orthopoxvirus OPG079 family.</text>
</comment>
<comment type="subcellular location">
    <subcellularLocation>
        <location evidence="1">Host cytoplasm</location>
    </subcellularLocation>
</comment>
<organismHost>
    <name type="scientific">Serinus</name>
    <dbReference type="NCBI Taxonomy" id="9134"/>
</organismHost>
<organism evidence="9">
    <name type="scientific">Canarypox virus</name>
    <name type="common">CNPV</name>
    <dbReference type="NCBI Taxonomy" id="44088"/>
    <lineage>
        <taxon>Viruses</taxon>
        <taxon>Varidnaviria</taxon>
        <taxon>Bamfordvirae</taxon>
        <taxon>Nucleocytoviricota</taxon>
        <taxon>Pokkesviricetes</taxon>
        <taxon>Chitovirales</taxon>
        <taxon>Poxviridae</taxon>
        <taxon>Chordopoxvirinae</taxon>
        <taxon>Avipoxvirus</taxon>
        <taxon>Avipoxvirus canarypox</taxon>
    </lineage>
</organism>
<proteinExistence type="inferred from homology"/>
<dbReference type="GO" id="GO:0003697">
    <property type="term" value="F:single-stranded DNA binding"/>
    <property type="evidence" value="ECO:0007669"/>
    <property type="project" value="InterPro"/>
</dbReference>
<evidence type="ECO:0000256" key="1">
    <source>
        <dbReference type="ARBA" id="ARBA00004192"/>
    </source>
</evidence>
<evidence type="ECO:0000256" key="5">
    <source>
        <dbReference type="ARBA" id="ARBA00023200"/>
    </source>
</evidence>
<dbReference type="GO" id="GO:0030430">
    <property type="term" value="C:host cell cytoplasm"/>
    <property type="evidence" value="ECO:0007669"/>
    <property type="project" value="UniProtKB-SubCell"/>
</dbReference>
<evidence type="ECO:0000256" key="7">
    <source>
        <dbReference type="ARBA" id="ARBA00034757"/>
    </source>
</evidence>
<reference evidence="9" key="1">
    <citation type="submission" date="2004-05" db="EMBL/GenBank/DDBJ databases">
        <title>Identification of Canarypox-like Viruses Infecting Endemic Birds in the Galapagos Islands.</title>
        <authorList>
            <person name="Thiel T."/>
            <person name="Whiteman N.K."/>
            <person name="Tirape A."/>
            <person name="Ines Baquero M."/>
            <person name="Cedeno V."/>
            <person name="Duncan M."/>
            <person name="Walsh T."/>
            <person name="Jimenez U G."/>
            <person name="Parker P.G."/>
        </authorList>
    </citation>
    <scope>NUCLEOTIDE SEQUENCE</scope>
</reference>
<sequence>MKEKITMSKKPVKTIQRRRGNDEDNKFTCLQALDHAKSLCTKNNKIVKSVKLSQSLFKSSNNISVILEPEYKDKLVTPLIIVEGEGKVYHNKNDSFNREEPYFLKIRPTLMNPILYQIMECIYRDLNYLDPENTMDEKTFKDCHLYINGNRIMSADVKYLKNGKPVGEKLSVSKEIDKLVKKDPQMIKAVLVASTFFDNGNMCKISFSLKSLIMEKICKTTLIDTNGEVISIVTSGETDTEDDSDTETDIDRECNKIQQIKLDDKKHNNKVNECDDEDCEEEQSLFSLP</sequence>
<keyword evidence="5" id="KW-1035">Host cytoplasm</keyword>